<evidence type="ECO:0000256" key="1">
    <source>
        <dbReference type="SAM" id="Phobius"/>
    </source>
</evidence>
<keyword evidence="1" id="KW-0812">Transmembrane</keyword>
<feature type="transmembrane region" description="Helical" evidence="1">
    <location>
        <begin position="12"/>
        <end position="39"/>
    </location>
</feature>
<accession>A0AAW0DL52</accession>
<keyword evidence="1" id="KW-0472">Membrane</keyword>
<dbReference type="EMBL" id="JAWWNJ010000007">
    <property type="protein sequence ID" value="KAK7052396.1"/>
    <property type="molecule type" value="Genomic_DNA"/>
</dbReference>
<keyword evidence="1" id="KW-1133">Transmembrane helix</keyword>
<reference evidence="2 3" key="1">
    <citation type="journal article" date="2024" name="J Genomics">
        <title>Draft genome sequencing and assembly of Favolaschia claudopus CIRM-BRFM 2984 isolated from oak limbs.</title>
        <authorList>
            <person name="Navarro D."/>
            <person name="Drula E."/>
            <person name="Chaduli D."/>
            <person name="Cazenave R."/>
            <person name="Ahrendt S."/>
            <person name="Wang J."/>
            <person name="Lipzen A."/>
            <person name="Daum C."/>
            <person name="Barry K."/>
            <person name="Grigoriev I.V."/>
            <person name="Favel A."/>
            <person name="Rosso M.N."/>
            <person name="Martin F."/>
        </authorList>
    </citation>
    <scope>NUCLEOTIDE SEQUENCE [LARGE SCALE GENOMIC DNA]</scope>
    <source>
        <strain evidence="2 3">CIRM-BRFM 2984</strain>
    </source>
</reference>
<keyword evidence="3" id="KW-1185">Reference proteome</keyword>
<organism evidence="2 3">
    <name type="scientific">Favolaschia claudopus</name>
    <dbReference type="NCBI Taxonomy" id="2862362"/>
    <lineage>
        <taxon>Eukaryota</taxon>
        <taxon>Fungi</taxon>
        <taxon>Dikarya</taxon>
        <taxon>Basidiomycota</taxon>
        <taxon>Agaricomycotina</taxon>
        <taxon>Agaricomycetes</taxon>
        <taxon>Agaricomycetidae</taxon>
        <taxon>Agaricales</taxon>
        <taxon>Marasmiineae</taxon>
        <taxon>Mycenaceae</taxon>
        <taxon>Favolaschia</taxon>
    </lineage>
</organism>
<sequence>MGWNQTIVVCRLPFVFLCSSLALPYFLCFPSPLFLFFLYHNPGANHQTITCPPLCHNQRWSAFSFSLDLSCLHTTFSCTTDMTLYIHVLLLWLHH</sequence>
<dbReference type="AlphaFoldDB" id="A0AAW0DL52"/>
<gene>
    <name evidence="2" type="ORF">R3P38DRAFT_2860086</name>
</gene>
<name>A0AAW0DL52_9AGAR</name>
<comment type="caution">
    <text evidence="2">The sequence shown here is derived from an EMBL/GenBank/DDBJ whole genome shotgun (WGS) entry which is preliminary data.</text>
</comment>
<evidence type="ECO:0000313" key="3">
    <source>
        <dbReference type="Proteomes" id="UP001362999"/>
    </source>
</evidence>
<dbReference type="Proteomes" id="UP001362999">
    <property type="component" value="Unassembled WGS sequence"/>
</dbReference>
<evidence type="ECO:0000313" key="2">
    <source>
        <dbReference type="EMBL" id="KAK7052396.1"/>
    </source>
</evidence>
<evidence type="ECO:0008006" key="4">
    <source>
        <dbReference type="Google" id="ProtNLM"/>
    </source>
</evidence>
<protein>
    <recommendedName>
        <fullName evidence="4">Secreted protein</fullName>
    </recommendedName>
</protein>
<proteinExistence type="predicted"/>